<protein>
    <recommendedName>
        <fullName evidence="1">ABC transporter domain-containing protein</fullName>
    </recommendedName>
</protein>
<dbReference type="OrthoDB" id="10255969at2759"/>
<evidence type="ECO:0000313" key="2">
    <source>
        <dbReference type="EMBL" id="KAH9371204.1"/>
    </source>
</evidence>
<dbReference type="Gene3D" id="3.40.50.300">
    <property type="entry name" value="P-loop containing nucleotide triphosphate hydrolases"/>
    <property type="match status" value="1"/>
</dbReference>
<evidence type="ECO:0000259" key="1">
    <source>
        <dbReference type="PROSITE" id="PS50893"/>
    </source>
</evidence>
<feature type="domain" description="ABC transporter" evidence="1">
    <location>
        <begin position="52"/>
        <end position="244"/>
    </location>
</feature>
<sequence length="245" mass="26284">MARYLLGTADEDEAAEEKGPRLVATSLDPEVEREEKLVNQVCRTRAFKDVAMAIRNLQKTVGLLTKVKIVDGASILLNQGECLGIVGVNCSGKTTLLEILVGLVVPTGGGAYTSALSLGGDLRSWQQSIGYAPDGISEQGLPPLTVGEFLDMVARLRGVTARRFSIASALSLLSGRLKEDKLINACSHGELKMLLISSAAIGVPPILLVDEPYSDVEPLYRNDIIHMLQVLKGSQAMSIIMTSHR</sequence>
<dbReference type="Proteomes" id="UP000821853">
    <property type="component" value="Chromosome 3"/>
</dbReference>
<dbReference type="PANTHER" id="PTHR19229">
    <property type="entry name" value="ATP-BINDING CASSETTE TRANSPORTER SUBFAMILY A ABCA"/>
    <property type="match status" value="1"/>
</dbReference>
<dbReference type="PROSITE" id="PS00211">
    <property type="entry name" value="ABC_TRANSPORTER_1"/>
    <property type="match status" value="1"/>
</dbReference>
<reference evidence="2 3" key="1">
    <citation type="journal article" date="2020" name="Cell">
        <title>Large-Scale Comparative Analyses of Tick Genomes Elucidate Their Genetic Diversity and Vector Capacities.</title>
        <authorList>
            <consortium name="Tick Genome and Microbiome Consortium (TIGMIC)"/>
            <person name="Jia N."/>
            <person name="Wang J."/>
            <person name="Shi W."/>
            <person name="Du L."/>
            <person name="Sun Y."/>
            <person name="Zhan W."/>
            <person name="Jiang J.F."/>
            <person name="Wang Q."/>
            <person name="Zhang B."/>
            <person name="Ji P."/>
            <person name="Bell-Sakyi L."/>
            <person name="Cui X.M."/>
            <person name="Yuan T.T."/>
            <person name="Jiang B.G."/>
            <person name="Yang W.F."/>
            <person name="Lam T.T."/>
            <person name="Chang Q.C."/>
            <person name="Ding S.J."/>
            <person name="Wang X.J."/>
            <person name="Zhu J.G."/>
            <person name="Ruan X.D."/>
            <person name="Zhao L."/>
            <person name="Wei J.T."/>
            <person name="Ye R.Z."/>
            <person name="Que T.C."/>
            <person name="Du C.H."/>
            <person name="Zhou Y.H."/>
            <person name="Cheng J.X."/>
            <person name="Dai P.F."/>
            <person name="Guo W.B."/>
            <person name="Han X.H."/>
            <person name="Huang E.J."/>
            <person name="Li L.F."/>
            <person name="Wei W."/>
            <person name="Gao Y.C."/>
            <person name="Liu J.Z."/>
            <person name="Shao H.Z."/>
            <person name="Wang X."/>
            <person name="Wang C.C."/>
            <person name="Yang T.C."/>
            <person name="Huo Q.B."/>
            <person name="Li W."/>
            <person name="Chen H.Y."/>
            <person name="Chen S.E."/>
            <person name="Zhou L.G."/>
            <person name="Ni X.B."/>
            <person name="Tian J.H."/>
            <person name="Sheng Y."/>
            <person name="Liu T."/>
            <person name="Pan Y.S."/>
            <person name="Xia L.Y."/>
            <person name="Li J."/>
            <person name="Zhao F."/>
            <person name="Cao W.C."/>
        </authorList>
    </citation>
    <scope>NUCLEOTIDE SEQUENCE [LARGE SCALE GENOMIC DNA]</scope>
    <source>
        <strain evidence="2">HaeL-2018</strain>
    </source>
</reference>
<dbReference type="InterPro" id="IPR027417">
    <property type="entry name" value="P-loop_NTPase"/>
</dbReference>
<dbReference type="GO" id="GO:0140359">
    <property type="term" value="F:ABC-type transporter activity"/>
    <property type="evidence" value="ECO:0007669"/>
    <property type="project" value="InterPro"/>
</dbReference>
<comment type="caution">
    <text evidence="2">The sequence shown here is derived from an EMBL/GenBank/DDBJ whole genome shotgun (WGS) entry which is preliminary data.</text>
</comment>
<proteinExistence type="predicted"/>
<dbReference type="InterPro" id="IPR003439">
    <property type="entry name" value="ABC_transporter-like_ATP-bd"/>
</dbReference>
<accession>A0A9J6GA24</accession>
<dbReference type="SUPFAM" id="SSF52540">
    <property type="entry name" value="P-loop containing nucleoside triphosphate hydrolases"/>
    <property type="match status" value="1"/>
</dbReference>
<dbReference type="PROSITE" id="PS50893">
    <property type="entry name" value="ABC_TRANSPORTER_2"/>
    <property type="match status" value="1"/>
</dbReference>
<name>A0A9J6GA24_HAELO</name>
<dbReference type="VEuPathDB" id="VectorBase:HLOH_061054"/>
<dbReference type="GO" id="GO:0016020">
    <property type="term" value="C:membrane"/>
    <property type="evidence" value="ECO:0007669"/>
    <property type="project" value="InterPro"/>
</dbReference>
<keyword evidence="3" id="KW-1185">Reference proteome</keyword>
<dbReference type="EMBL" id="JABSTR010000005">
    <property type="protein sequence ID" value="KAH9371204.1"/>
    <property type="molecule type" value="Genomic_DNA"/>
</dbReference>
<dbReference type="InterPro" id="IPR017871">
    <property type="entry name" value="ABC_transporter-like_CS"/>
</dbReference>
<organism evidence="2 3">
    <name type="scientific">Haemaphysalis longicornis</name>
    <name type="common">Bush tick</name>
    <dbReference type="NCBI Taxonomy" id="44386"/>
    <lineage>
        <taxon>Eukaryota</taxon>
        <taxon>Metazoa</taxon>
        <taxon>Ecdysozoa</taxon>
        <taxon>Arthropoda</taxon>
        <taxon>Chelicerata</taxon>
        <taxon>Arachnida</taxon>
        <taxon>Acari</taxon>
        <taxon>Parasitiformes</taxon>
        <taxon>Ixodida</taxon>
        <taxon>Ixodoidea</taxon>
        <taxon>Ixodidae</taxon>
        <taxon>Haemaphysalinae</taxon>
        <taxon>Haemaphysalis</taxon>
    </lineage>
</organism>
<dbReference type="Pfam" id="PF00005">
    <property type="entry name" value="ABC_tran"/>
    <property type="match status" value="1"/>
</dbReference>
<dbReference type="PANTHER" id="PTHR19229:SF250">
    <property type="entry name" value="ABC TRANSPORTER DOMAIN-CONTAINING PROTEIN-RELATED"/>
    <property type="match status" value="1"/>
</dbReference>
<dbReference type="AlphaFoldDB" id="A0A9J6GA24"/>
<dbReference type="GO" id="GO:0005319">
    <property type="term" value="F:lipid transporter activity"/>
    <property type="evidence" value="ECO:0007669"/>
    <property type="project" value="TreeGrafter"/>
</dbReference>
<dbReference type="GO" id="GO:0016887">
    <property type="term" value="F:ATP hydrolysis activity"/>
    <property type="evidence" value="ECO:0007669"/>
    <property type="project" value="InterPro"/>
</dbReference>
<dbReference type="GO" id="GO:0005524">
    <property type="term" value="F:ATP binding"/>
    <property type="evidence" value="ECO:0007669"/>
    <property type="project" value="InterPro"/>
</dbReference>
<evidence type="ECO:0000313" key="3">
    <source>
        <dbReference type="Proteomes" id="UP000821853"/>
    </source>
</evidence>
<gene>
    <name evidence="2" type="ORF">HPB48_006082</name>
</gene>
<dbReference type="InterPro" id="IPR026082">
    <property type="entry name" value="ABCA"/>
</dbReference>